<feature type="region of interest" description="Disordered" evidence="1">
    <location>
        <begin position="138"/>
        <end position="196"/>
    </location>
</feature>
<evidence type="ECO:0000259" key="2">
    <source>
        <dbReference type="PROSITE" id="PS00028"/>
    </source>
</evidence>
<name>A0A9P0EDC0_NEZVI</name>
<feature type="region of interest" description="Disordered" evidence="1">
    <location>
        <begin position="942"/>
        <end position="996"/>
    </location>
</feature>
<dbReference type="AlphaFoldDB" id="A0A9P0EDC0"/>
<accession>A0A9P0EDC0</accession>
<feature type="compositionally biased region" description="Polar residues" evidence="1">
    <location>
        <begin position="711"/>
        <end position="738"/>
    </location>
</feature>
<feature type="domain" description="C2H2-type" evidence="2">
    <location>
        <begin position="404"/>
        <end position="427"/>
    </location>
</feature>
<organism evidence="3 4">
    <name type="scientific">Nezara viridula</name>
    <name type="common">Southern green stink bug</name>
    <name type="synonym">Cimex viridulus</name>
    <dbReference type="NCBI Taxonomy" id="85310"/>
    <lineage>
        <taxon>Eukaryota</taxon>
        <taxon>Metazoa</taxon>
        <taxon>Ecdysozoa</taxon>
        <taxon>Arthropoda</taxon>
        <taxon>Hexapoda</taxon>
        <taxon>Insecta</taxon>
        <taxon>Pterygota</taxon>
        <taxon>Neoptera</taxon>
        <taxon>Paraneoptera</taxon>
        <taxon>Hemiptera</taxon>
        <taxon>Heteroptera</taxon>
        <taxon>Panheteroptera</taxon>
        <taxon>Pentatomomorpha</taxon>
        <taxon>Pentatomoidea</taxon>
        <taxon>Pentatomidae</taxon>
        <taxon>Pentatominae</taxon>
        <taxon>Nezara</taxon>
    </lineage>
</organism>
<dbReference type="GO" id="GO:0006357">
    <property type="term" value="P:regulation of transcription by RNA polymerase II"/>
    <property type="evidence" value="ECO:0007669"/>
    <property type="project" value="TreeGrafter"/>
</dbReference>
<feature type="region of interest" description="Disordered" evidence="1">
    <location>
        <begin position="330"/>
        <end position="670"/>
    </location>
</feature>
<feature type="compositionally biased region" description="Basic residues" evidence="1">
    <location>
        <begin position="411"/>
        <end position="425"/>
    </location>
</feature>
<protein>
    <recommendedName>
        <fullName evidence="2">C2H2-type domain-containing protein</fullName>
    </recommendedName>
</protein>
<feature type="compositionally biased region" description="Pro residues" evidence="1">
    <location>
        <begin position="185"/>
        <end position="196"/>
    </location>
</feature>
<feature type="region of interest" description="Disordered" evidence="1">
    <location>
        <begin position="78"/>
        <end position="124"/>
    </location>
</feature>
<evidence type="ECO:0000313" key="4">
    <source>
        <dbReference type="Proteomes" id="UP001152798"/>
    </source>
</evidence>
<feature type="compositionally biased region" description="Basic and acidic residues" evidence="1">
    <location>
        <begin position="647"/>
        <end position="670"/>
    </location>
</feature>
<feature type="region of interest" description="Disordered" evidence="1">
    <location>
        <begin position="708"/>
        <end position="746"/>
    </location>
</feature>
<reference evidence="3" key="1">
    <citation type="submission" date="2022-01" db="EMBL/GenBank/DDBJ databases">
        <authorList>
            <person name="King R."/>
        </authorList>
    </citation>
    <scope>NUCLEOTIDE SEQUENCE</scope>
</reference>
<feature type="compositionally biased region" description="Basic and acidic residues" evidence="1">
    <location>
        <begin position="86"/>
        <end position="101"/>
    </location>
</feature>
<dbReference type="PANTHER" id="PTHR21564">
    <property type="entry name" value="BRAKELESS PROTEIN"/>
    <property type="match status" value="1"/>
</dbReference>
<dbReference type="InterPro" id="IPR040010">
    <property type="entry name" value="ZN608/ZN609"/>
</dbReference>
<dbReference type="PANTHER" id="PTHR21564:SF5">
    <property type="entry name" value="SCRIBBLER, ISOFORM J"/>
    <property type="match status" value="1"/>
</dbReference>
<gene>
    <name evidence="3" type="ORF">NEZAVI_LOCUS4917</name>
</gene>
<sequence>MAAPMRDASAAPNQNHPTTANFEYDDNEWDIGIGDLIIDLDADIEKTGVGEGMAAPKPGKMHSPVEHQATVDKGLKMKIKRTKPGTKHEIVKSGENGEKKRGSSGHRRDKKHGEKPTSKDVNGVRCVERVVVPVGPVSAIKEKRPDDAPPALKKLKPQSSSNSNSSSSSSSSGSSSSGPTLVCSPAPPPLTPQVPQPPNLHVLPLYISPTSSPPPPTIPLAKELVDVCVGTSVGTITEPDCLGPCEPGTSVTLEGIVWHETEGVLVVNVTWRGKTYVGTLLDCTKHDWAPPRFCDSPTSDLDIRTPKGRGKRGRSAANALLNDLANFTETRSSVHSKLRSNNAVGPKGRRGPGAASPTPFAAPKTEATPSKRKTKSHEEEPSTKRKATPSQPTSPLPPPVLLECPEPNCSKKYKHINGLKYHQSHAHGSPDDEETKESGTSEEEDPSVIVDIKKEENNEVTAPLIDEATETEEKSLIQSPFSNEDSHNSPAPLIRATTPSTPSPPVIEPPLNIPSQPPTLTKVPPFKVKPASALMSEDKKALSSSTVNNTAKTPQNPKKKSRKSPASSPHPSPLEPPALGLETGREGVQSPAYSDISDDAAPLLESEVEGKPKTTDDKKGCQSPQLQHYGMYPYYGQPPYLVPSVSEKSKDNPSDKIEGKIPEKEKKDGDYHQQKMLSQHYYQYGFHVPGYPFNMDGYPVVIDDKKEEKLSQPSDTKQITTSTLHIPNPTKIKSNDTPISKEKHQNDNHQIIKESIEMKNQINNSFIYQRQQQGQEDVRRFYIYPERKEGSSTKATPPPQKSHPIPSPKQKEKTEEKKDRVEEKKQEGVKPTMETQGPPPPPTSQYAYIHPGYMQSPHYGALPFDPGHPMYRGMNPMLVSSYPNSPYLHPQLHAVPRYAPEDLSRGQSGKALDLLQHHASQYYTHPSHKIHELQERAIKSPTPKVTTTISSPSSSSVTAVPVTSSVATQGQGKVTSADNKESRSPPPQRHVHTHHHTHVGLGYPILAGQYPAPYGAAVLATEHAAAITSVPYQAK</sequence>
<proteinExistence type="predicted"/>
<evidence type="ECO:0000256" key="1">
    <source>
        <dbReference type="SAM" id="MobiDB-lite"/>
    </source>
</evidence>
<feature type="compositionally biased region" description="Low complexity" evidence="1">
    <location>
        <begin position="159"/>
        <end position="178"/>
    </location>
</feature>
<keyword evidence="4" id="KW-1185">Reference proteome</keyword>
<feature type="compositionally biased region" description="Basic and acidic residues" evidence="1">
    <location>
        <begin position="608"/>
        <end position="620"/>
    </location>
</feature>
<feature type="compositionally biased region" description="Pro residues" evidence="1">
    <location>
        <begin position="796"/>
        <end position="807"/>
    </location>
</feature>
<dbReference type="GO" id="GO:0005634">
    <property type="term" value="C:nucleus"/>
    <property type="evidence" value="ECO:0007669"/>
    <property type="project" value="TreeGrafter"/>
</dbReference>
<dbReference type="Proteomes" id="UP001152798">
    <property type="component" value="Chromosome 2"/>
</dbReference>
<feature type="compositionally biased region" description="Acidic residues" evidence="1">
    <location>
        <begin position="431"/>
        <end position="446"/>
    </location>
</feature>
<dbReference type="InterPro" id="IPR013087">
    <property type="entry name" value="Znf_C2H2_type"/>
</dbReference>
<dbReference type="OrthoDB" id="5863628at2759"/>
<feature type="compositionally biased region" description="Polar residues" evidence="1">
    <location>
        <begin position="542"/>
        <end position="556"/>
    </location>
</feature>
<dbReference type="EMBL" id="OV725078">
    <property type="protein sequence ID" value="CAH1394405.1"/>
    <property type="molecule type" value="Genomic_DNA"/>
</dbReference>
<feature type="region of interest" description="Disordered" evidence="1">
    <location>
        <begin position="788"/>
        <end position="843"/>
    </location>
</feature>
<feature type="region of interest" description="Disordered" evidence="1">
    <location>
        <begin position="295"/>
        <end position="314"/>
    </location>
</feature>
<evidence type="ECO:0000313" key="3">
    <source>
        <dbReference type="EMBL" id="CAH1394405.1"/>
    </source>
</evidence>
<feature type="compositionally biased region" description="Low complexity" evidence="1">
    <location>
        <begin position="942"/>
        <end position="968"/>
    </location>
</feature>
<dbReference type="PROSITE" id="PS00028">
    <property type="entry name" value="ZINC_FINGER_C2H2_1"/>
    <property type="match status" value="1"/>
</dbReference>
<feature type="compositionally biased region" description="Polar residues" evidence="1">
    <location>
        <begin position="11"/>
        <end position="21"/>
    </location>
</feature>
<feature type="region of interest" description="Disordered" evidence="1">
    <location>
        <begin position="1"/>
        <end position="26"/>
    </location>
</feature>
<feature type="compositionally biased region" description="Low complexity" evidence="1">
    <location>
        <begin position="629"/>
        <end position="639"/>
    </location>
</feature>
<feature type="compositionally biased region" description="Basic and acidic residues" evidence="1">
    <location>
        <begin position="809"/>
        <end position="828"/>
    </location>
</feature>
<feature type="compositionally biased region" description="Pro residues" evidence="1">
    <location>
        <begin position="501"/>
        <end position="517"/>
    </location>
</feature>
<feature type="compositionally biased region" description="Polar residues" evidence="1">
    <location>
        <begin position="330"/>
        <end position="343"/>
    </location>
</feature>